<evidence type="ECO:0000313" key="1">
    <source>
        <dbReference type="EMBL" id="KAI3684227.1"/>
    </source>
</evidence>
<evidence type="ECO:0000313" key="2">
    <source>
        <dbReference type="Proteomes" id="UP001055879"/>
    </source>
</evidence>
<keyword evidence="2" id="KW-1185">Reference proteome</keyword>
<comment type="caution">
    <text evidence="1">The sequence shown here is derived from an EMBL/GenBank/DDBJ whole genome shotgun (WGS) entry which is preliminary data.</text>
</comment>
<dbReference type="EMBL" id="CM042058">
    <property type="protein sequence ID" value="KAI3684227.1"/>
    <property type="molecule type" value="Genomic_DNA"/>
</dbReference>
<gene>
    <name evidence="1" type="ORF">L6452_33448</name>
</gene>
<accession>A0ACB8YFD5</accession>
<proteinExistence type="predicted"/>
<name>A0ACB8YFD5_ARCLA</name>
<organism evidence="1 2">
    <name type="scientific">Arctium lappa</name>
    <name type="common">Greater burdock</name>
    <name type="synonym">Lappa major</name>
    <dbReference type="NCBI Taxonomy" id="4217"/>
    <lineage>
        <taxon>Eukaryota</taxon>
        <taxon>Viridiplantae</taxon>
        <taxon>Streptophyta</taxon>
        <taxon>Embryophyta</taxon>
        <taxon>Tracheophyta</taxon>
        <taxon>Spermatophyta</taxon>
        <taxon>Magnoliopsida</taxon>
        <taxon>eudicotyledons</taxon>
        <taxon>Gunneridae</taxon>
        <taxon>Pentapetalae</taxon>
        <taxon>asterids</taxon>
        <taxon>campanulids</taxon>
        <taxon>Asterales</taxon>
        <taxon>Asteraceae</taxon>
        <taxon>Carduoideae</taxon>
        <taxon>Cardueae</taxon>
        <taxon>Arctiinae</taxon>
        <taxon>Arctium</taxon>
    </lineage>
</organism>
<reference evidence="1 2" key="2">
    <citation type="journal article" date="2022" name="Mol. Ecol. Resour.">
        <title>The genomes of chicory, endive, great burdock and yacon provide insights into Asteraceae paleo-polyploidization history and plant inulin production.</title>
        <authorList>
            <person name="Fan W."/>
            <person name="Wang S."/>
            <person name="Wang H."/>
            <person name="Wang A."/>
            <person name="Jiang F."/>
            <person name="Liu H."/>
            <person name="Zhao H."/>
            <person name="Xu D."/>
            <person name="Zhang Y."/>
        </authorList>
    </citation>
    <scope>NUCLEOTIDE SEQUENCE [LARGE SCALE GENOMIC DNA]</scope>
    <source>
        <strain evidence="2">cv. Niubang</strain>
    </source>
</reference>
<sequence>MESRLPIMAKKVWSLVRVMFFMLKKGIAKTKFILDLNTMMNRGKIAGKGLHNLMFHHHHNWVSSALHRHPHHLSFTAPPPGEYEFSCSDTPPYPLSLFSTHKKHQNKLHRIVNAKPPPAVVDNCDDINVDFELSKALDILIANSTMSPTIPPGFRNTLMVEHLRIKDSPLAALSRGDEDGQVDEAAERFIRRFYSDRKREN</sequence>
<reference evidence="2" key="1">
    <citation type="journal article" date="2022" name="Mol. Ecol. Resour.">
        <title>The genomes of chicory, endive, great burdock and yacon provide insights into Asteraceae palaeo-polyploidization history and plant inulin production.</title>
        <authorList>
            <person name="Fan W."/>
            <person name="Wang S."/>
            <person name="Wang H."/>
            <person name="Wang A."/>
            <person name="Jiang F."/>
            <person name="Liu H."/>
            <person name="Zhao H."/>
            <person name="Xu D."/>
            <person name="Zhang Y."/>
        </authorList>
    </citation>
    <scope>NUCLEOTIDE SEQUENCE [LARGE SCALE GENOMIC DNA]</scope>
    <source>
        <strain evidence="2">cv. Niubang</strain>
    </source>
</reference>
<dbReference type="Proteomes" id="UP001055879">
    <property type="component" value="Linkage Group LG12"/>
</dbReference>
<protein>
    <submittedName>
        <fullName evidence="1">Uncharacterized protein</fullName>
    </submittedName>
</protein>